<evidence type="ECO:0000256" key="9">
    <source>
        <dbReference type="PIRSR" id="PIRSR038928-1"/>
    </source>
</evidence>
<dbReference type="VEuPathDB" id="FungiDB:PYU1_G012949"/>
<dbReference type="Proteomes" id="UP000019132">
    <property type="component" value="Unassembled WGS sequence"/>
</dbReference>
<feature type="active site" evidence="9">
    <location>
        <position position="56"/>
    </location>
</feature>
<keyword evidence="6 10" id="KW-0408">Iron</keyword>
<keyword evidence="4 10" id="KW-0479">Metal-binding</keyword>
<evidence type="ECO:0000313" key="16">
    <source>
        <dbReference type="Proteomes" id="UP000019132"/>
    </source>
</evidence>
<evidence type="ECO:0000256" key="2">
    <source>
        <dbReference type="ARBA" id="ARBA00022559"/>
    </source>
</evidence>
<evidence type="ECO:0000256" key="6">
    <source>
        <dbReference type="ARBA" id="ARBA00023004"/>
    </source>
</evidence>
<feature type="active site" evidence="9">
    <location>
        <position position="130"/>
    </location>
</feature>
<dbReference type="OMA" id="QERMVWH"/>
<keyword evidence="16" id="KW-1185">Reference proteome</keyword>
<evidence type="ECO:0000256" key="4">
    <source>
        <dbReference type="ARBA" id="ARBA00022723"/>
    </source>
</evidence>
<comment type="cofactor">
    <cofactor evidence="10">
        <name>heme</name>
        <dbReference type="ChEBI" id="CHEBI:30413"/>
    </cofactor>
</comment>
<evidence type="ECO:0000256" key="13">
    <source>
        <dbReference type="SAM" id="MobiDB-lite"/>
    </source>
</evidence>
<feature type="region of interest" description="Disordered" evidence="13">
    <location>
        <begin position="482"/>
        <end position="518"/>
    </location>
</feature>
<evidence type="ECO:0000256" key="5">
    <source>
        <dbReference type="ARBA" id="ARBA00023002"/>
    </source>
</evidence>
<keyword evidence="7 11" id="KW-0376">Hydrogen peroxide</keyword>
<dbReference type="EMBL" id="GL376607">
    <property type="status" value="NOT_ANNOTATED_CDS"/>
    <property type="molecule type" value="Genomic_DNA"/>
</dbReference>
<dbReference type="InterPro" id="IPR018028">
    <property type="entry name" value="Catalase"/>
</dbReference>
<dbReference type="Pfam" id="PF00199">
    <property type="entry name" value="Catalase"/>
    <property type="match status" value="1"/>
</dbReference>
<comment type="catalytic activity">
    <reaction evidence="8 11">
        <text>2 H2O2 = O2 + 2 H2O</text>
        <dbReference type="Rhea" id="RHEA:20309"/>
        <dbReference type="ChEBI" id="CHEBI:15377"/>
        <dbReference type="ChEBI" id="CHEBI:15379"/>
        <dbReference type="ChEBI" id="CHEBI:16240"/>
        <dbReference type="EC" id="1.11.1.6"/>
    </reaction>
</comment>
<protein>
    <recommendedName>
        <fullName evidence="11">Catalase</fullName>
        <ecNumber evidence="11">1.11.1.6</ecNumber>
    </recommendedName>
</protein>
<reference evidence="16" key="2">
    <citation type="submission" date="2010-04" db="EMBL/GenBank/DDBJ databases">
        <authorList>
            <person name="Buell R."/>
            <person name="Hamilton J."/>
            <person name="Hostetler J."/>
        </authorList>
    </citation>
    <scope>NUCLEOTIDE SEQUENCE [LARGE SCALE GENOMIC DNA]</scope>
    <source>
        <strain evidence="16">DAOM:BR144</strain>
    </source>
</reference>
<dbReference type="SMART" id="SM01060">
    <property type="entry name" value="Catalase"/>
    <property type="match status" value="1"/>
</dbReference>
<keyword evidence="2 11" id="KW-0575">Peroxidase</keyword>
<dbReference type="FunFam" id="2.40.180.10:FF:000001">
    <property type="entry name" value="Catalase"/>
    <property type="match status" value="1"/>
</dbReference>
<evidence type="ECO:0000259" key="14">
    <source>
        <dbReference type="SMART" id="SM01060"/>
    </source>
</evidence>
<evidence type="ECO:0000256" key="8">
    <source>
        <dbReference type="ARBA" id="ARBA00049254"/>
    </source>
</evidence>
<dbReference type="PANTHER" id="PTHR11465:SF9">
    <property type="entry name" value="CATALASE"/>
    <property type="match status" value="1"/>
</dbReference>
<dbReference type="eggNOG" id="KOG0047">
    <property type="taxonomic scope" value="Eukaryota"/>
</dbReference>
<dbReference type="InterPro" id="IPR040333">
    <property type="entry name" value="Catalase_3"/>
</dbReference>
<dbReference type="GO" id="GO:0004096">
    <property type="term" value="F:catalase activity"/>
    <property type="evidence" value="ECO:0007669"/>
    <property type="project" value="UniProtKB-EC"/>
</dbReference>
<dbReference type="EC" id="1.11.1.6" evidence="11"/>
<comment type="function">
    <text evidence="12">Catalyzes the degradation of hydrogen peroxide (H(2)O(2)) generated by peroxisomal oxidases to water and oxygen, thereby protecting cells from the toxic effects of hydrogen peroxide.</text>
</comment>
<feature type="domain" description="Catalase core" evidence="14">
    <location>
        <begin position="7"/>
        <end position="395"/>
    </location>
</feature>
<dbReference type="GO" id="GO:0046872">
    <property type="term" value="F:metal ion binding"/>
    <property type="evidence" value="ECO:0007669"/>
    <property type="project" value="UniProtKB-KW"/>
</dbReference>
<reference evidence="16" key="1">
    <citation type="journal article" date="2010" name="Genome Biol.">
        <title>Genome sequence of the necrotrophic plant pathogen Pythium ultimum reveals original pathogenicity mechanisms and effector repertoire.</title>
        <authorList>
            <person name="Levesque C.A."/>
            <person name="Brouwer H."/>
            <person name="Cano L."/>
            <person name="Hamilton J.P."/>
            <person name="Holt C."/>
            <person name="Huitema E."/>
            <person name="Raffaele S."/>
            <person name="Robideau G.P."/>
            <person name="Thines M."/>
            <person name="Win J."/>
            <person name="Zerillo M.M."/>
            <person name="Beakes G.W."/>
            <person name="Boore J.L."/>
            <person name="Busam D."/>
            <person name="Dumas B."/>
            <person name="Ferriera S."/>
            <person name="Fuerstenberg S.I."/>
            <person name="Gachon C.M."/>
            <person name="Gaulin E."/>
            <person name="Govers F."/>
            <person name="Grenville-Briggs L."/>
            <person name="Horner N."/>
            <person name="Hostetler J."/>
            <person name="Jiang R.H."/>
            <person name="Johnson J."/>
            <person name="Krajaejun T."/>
            <person name="Lin H."/>
            <person name="Meijer H.J."/>
            <person name="Moore B."/>
            <person name="Morris P."/>
            <person name="Phuntmart V."/>
            <person name="Puiu D."/>
            <person name="Shetty J."/>
            <person name="Stajich J.E."/>
            <person name="Tripathy S."/>
            <person name="Wawra S."/>
            <person name="van West P."/>
            <person name="Whitty B.R."/>
            <person name="Coutinho P.M."/>
            <person name="Henrissat B."/>
            <person name="Martin F."/>
            <person name="Thomas P.D."/>
            <person name="Tyler B.M."/>
            <person name="De Vries R.P."/>
            <person name="Kamoun S."/>
            <person name="Yandell M."/>
            <person name="Tisserat N."/>
            <person name="Buell C.R."/>
        </authorList>
    </citation>
    <scope>NUCLEOTIDE SEQUENCE</scope>
    <source>
        <strain evidence="16">DAOM:BR144</strain>
    </source>
</reference>
<evidence type="ECO:0000313" key="15">
    <source>
        <dbReference type="EnsemblProtists" id="PYU1_T012976"/>
    </source>
</evidence>
<organism evidence="15 16">
    <name type="scientific">Globisporangium ultimum (strain ATCC 200006 / CBS 805.95 / DAOM BR144)</name>
    <name type="common">Pythium ultimum</name>
    <dbReference type="NCBI Taxonomy" id="431595"/>
    <lineage>
        <taxon>Eukaryota</taxon>
        <taxon>Sar</taxon>
        <taxon>Stramenopiles</taxon>
        <taxon>Oomycota</taxon>
        <taxon>Peronosporomycetes</taxon>
        <taxon>Pythiales</taxon>
        <taxon>Pythiaceae</taxon>
        <taxon>Globisporangium</taxon>
    </lineage>
</organism>
<accession>K3X6X7</accession>
<dbReference type="InterPro" id="IPR024708">
    <property type="entry name" value="Catalase_AS"/>
</dbReference>
<dbReference type="GO" id="GO:0020037">
    <property type="term" value="F:heme binding"/>
    <property type="evidence" value="ECO:0007669"/>
    <property type="project" value="InterPro"/>
</dbReference>
<keyword evidence="3 10" id="KW-0349">Heme</keyword>
<reference evidence="15" key="3">
    <citation type="submission" date="2015-02" db="UniProtKB">
        <authorList>
            <consortium name="EnsemblProtists"/>
        </authorList>
    </citation>
    <scope>IDENTIFICATION</scope>
    <source>
        <strain evidence="15">DAOM BR144</strain>
    </source>
</reference>
<feature type="binding site" description="axial binding residue" evidence="10">
    <location>
        <position position="341"/>
    </location>
    <ligand>
        <name>heme</name>
        <dbReference type="ChEBI" id="CHEBI:30413"/>
    </ligand>
    <ligandPart>
        <name>Fe</name>
        <dbReference type="ChEBI" id="CHEBI:18248"/>
    </ligandPart>
</feature>
<evidence type="ECO:0000256" key="11">
    <source>
        <dbReference type="RuleBase" id="RU000498"/>
    </source>
</evidence>
<dbReference type="Gene3D" id="2.40.180.10">
    <property type="entry name" value="Catalase core domain"/>
    <property type="match status" value="1"/>
</dbReference>
<dbReference type="GO" id="GO:0042744">
    <property type="term" value="P:hydrogen peroxide catabolic process"/>
    <property type="evidence" value="ECO:0007669"/>
    <property type="project" value="UniProtKB-KW"/>
</dbReference>
<dbReference type="InParanoid" id="K3X6X7"/>
<dbReference type="PIRSF" id="PIRSF038928">
    <property type="entry name" value="Catalase_clade1-3"/>
    <property type="match status" value="1"/>
</dbReference>
<dbReference type="PROSITE" id="PS00437">
    <property type="entry name" value="CATALASE_1"/>
    <property type="match status" value="1"/>
</dbReference>
<dbReference type="PROSITE" id="PS51402">
    <property type="entry name" value="CATALASE_3"/>
    <property type="match status" value="1"/>
</dbReference>
<dbReference type="GO" id="GO:0005777">
    <property type="term" value="C:peroxisome"/>
    <property type="evidence" value="ECO:0007669"/>
    <property type="project" value="TreeGrafter"/>
</dbReference>
<feature type="region of interest" description="Disordered" evidence="13">
    <location>
        <begin position="1"/>
        <end position="25"/>
    </location>
</feature>
<dbReference type="GO" id="GO:0005739">
    <property type="term" value="C:mitochondrion"/>
    <property type="evidence" value="ECO:0007669"/>
    <property type="project" value="TreeGrafter"/>
</dbReference>
<proteinExistence type="inferred from homology"/>
<dbReference type="EnsemblProtists" id="PYU1_T012976">
    <property type="protein sequence ID" value="PYU1_T012976"/>
    <property type="gene ID" value="PYU1_G012949"/>
</dbReference>
<dbReference type="Pfam" id="PF06628">
    <property type="entry name" value="Catalase-rel"/>
    <property type="match status" value="1"/>
</dbReference>
<sequence>MSKKILTTSNGAPVPTDGLTATATAGPRGPSLMQDFAYLDYMAKFDRERVPERVVHAKGAGAFGYFEVTHSDITKYCKAKLFDQVGKRTPIAVRFSYVSGESGAADTVRDPRGFAVKFYTEEGNWDLVGNNTPIFFIRDPILFPSFIHTQKRHPSTHKLKDDNMVWDFFSLRPESTHQVSFLFSDRGIPDGYRFMHGYGSHTFTNINDKGEITYVKYHYKSDQGVRNLEPDEAEKMAGANPDYATEDLYNAIANKEFPTWTLYIQVMSQQQAQECEFNPFDVTKVWSQHDYPLIEVGRLVLNRNPENYFAEVEQIAFSPSHFVPGIETSPDKMLQGRLFSYPDTQRYRLGANYLQIPVNKPRCEVNTYQRDGFMRVDGNMGDMPNYYPNSMEGTPQESSAHSFPAYSGDHITVNKYSTKDDDNFTQVGVFYRKVLDDAARDRLTTNIAKTLSKASKKIQERAIANFSKVDPDYGKRVQEKVDAEEAEKGMSKVSVSETCHRPAEPVNPPRDTYTPVAP</sequence>
<dbReference type="HOGENOM" id="CLU_010645_2_0_1"/>
<dbReference type="InterPro" id="IPR002226">
    <property type="entry name" value="Catalase_haem_BS"/>
</dbReference>
<dbReference type="PANTHER" id="PTHR11465">
    <property type="entry name" value="CATALASE"/>
    <property type="match status" value="1"/>
</dbReference>
<evidence type="ECO:0000256" key="10">
    <source>
        <dbReference type="PIRSR" id="PIRSR038928-2"/>
    </source>
</evidence>
<dbReference type="InterPro" id="IPR020835">
    <property type="entry name" value="Catalase_sf"/>
</dbReference>
<dbReference type="InterPro" id="IPR010582">
    <property type="entry name" value="Catalase_immune_responsive"/>
</dbReference>
<evidence type="ECO:0000256" key="7">
    <source>
        <dbReference type="ARBA" id="ARBA00023324"/>
    </source>
</evidence>
<dbReference type="InterPro" id="IPR024711">
    <property type="entry name" value="Catalase_clade1/3"/>
</dbReference>
<evidence type="ECO:0000256" key="1">
    <source>
        <dbReference type="ARBA" id="ARBA00005329"/>
    </source>
</evidence>
<evidence type="ECO:0000256" key="12">
    <source>
        <dbReference type="RuleBase" id="RU004142"/>
    </source>
</evidence>
<dbReference type="PROSITE" id="PS00438">
    <property type="entry name" value="CATALASE_2"/>
    <property type="match status" value="1"/>
</dbReference>
<feature type="compositionally biased region" description="Polar residues" evidence="13">
    <location>
        <begin position="1"/>
        <end position="11"/>
    </location>
</feature>
<keyword evidence="5 11" id="KW-0560">Oxidoreductase</keyword>
<dbReference type="AlphaFoldDB" id="K3X6X7"/>
<evidence type="ECO:0000256" key="3">
    <source>
        <dbReference type="ARBA" id="ARBA00022617"/>
    </source>
</evidence>
<dbReference type="CDD" id="cd08156">
    <property type="entry name" value="catalase_clade_3"/>
    <property type="match status" value="1"/>
</dbReference>
<name>K3X6X7_GLOUD</name>
<dbReference type="InterPro" id="IPR011614">
    <property type="entry name" value="Catalase_core"/>
</dbReference>
<dbReference type="SUPFAM" id="SSF56634">
    <property type="entry name" value="Heme-dependent catalase-like"/>
    <property type="match status" value="1"/>
</dbReference>
<dbReference type="GO" id="GO:0042542">
    <property type="term" value="P:response to hydrogen peroxide"/>
    <property type="evidence" value="ECO:0007669"/>
    <property type="project" value="TreeGrafter"/>
</dbReference>
<dbReference type="STRING" id="431595.K3X6X7"/>
<comment type="similarity">
    <text evidence="1 11">Belongs to the catalase family.</text>
</comment>
<dbReference type="PRINTS" id="PR00067">
    <property type="entry name" value="CATALASE"/>
</dbReference>